<dbReference type="Gene3D" id="2.70.70.10">
    <property type="entry name" value="Glucose Permease (Domain IIA)"/>
    <property type="match status" value="1"/>
</dbReference>
<dbReference type="InterPro" id="IPR036779">
    <property type="entry name" value="LysM_dom_sf"/>
</dbReference>
<protein>
    <recommendedName>
        <fullName evidence="2">LysM domain-containing protein</fullName>
    </recommendedName>
</protein>
<proteinExistence type="inferred from homology"/>
<dbReference type="InterPro" id="IPR016047">
    <property type="entry name" value="M23ase_b-sheet_dom"/>
</dbReference>
<dbReference type="Pfam" id="PF01476">
    <property type="entry name" value="LysM"/>
    <property type="match status" value="1"/>
</dbReference>
<comment type="caution">
    <text evidence="3">The sequence shown here is derived from an EMBL/GenBank/DDBJ whole genome shotgun (WGS) entry which is preliminary data.</text>
</comment>
<dbReference type="Pfam" id="PF01551">
    <property type="entry name" value="Peptidase_M23"/>
    <property type="match status" value="1"/>
</dbReference>
<dbReference type="PROSITE" id="PS51782">
    <property type="entry name" value="LYSM"/>
    <property type="match status" value="1"/>
</dbReference>
<comment type="similarity">
    <text evidence="1">Belongs to the E.coli NlpD/Haemophilus LppB family.</text>
</comment>
<dbReference type="CDD" id="cd12797">
    <property type="entry name" value="M23_peptidase"/>
    <property type="match status" value="1"/>
</dbReference>
<feature type="domain" description="LysM" evidence="2">
    <location>
        <begin position="45"/>
        <end position="89"/>
    </location>
</feature>
<dbReference type="GO" id="GO:0009279">
    <property type="term" value="C:cell outer membrane"/>
    <property type="evidence" value="ECO:0007669"/>
    <property type="project" value="TreeGrafter"/>
</dbReference>
<dbReference type="PANTHER" id="PTHR21666:SF263">
    <property type="entry name" value="MUREIN HYDROLASE ACTIVATOR NLPD"/>
    <property type="match status" value="1"/>
</dbReference>
<dbReference type="EMBL" id="NJPO01000007">
    <property type="protein sequence ID" value="PLK59380.1"/>
    <property type="molecule type" value="Genomic_DNA"/>
</dbReference>
<dbReference type="GO" id="GO:0004222">
    <property type="term" value="F:metalloendopeptidase activity"/>
    <property type="evidence" value="ECO:0007669"/>
    <property type="project" value="TreeGrafter"/>
</dbReference>
<evidence type="ECO:0000313" key="3">
    <source>
        <dbReference type="EMBL" id="PLK59380.1"/>
    </source>
</evidence>
<evidence type="ECO:0000259" key="2">
    <source>
        <dbReference type="PROSITE" id="PS51782"/>
    </source>
</evidence>
<organism evidence="3 4">
    <name type="scientific">Candidatus Palibaumannia cicadellinicola</name>
    <dbReference type="NCBI Taxonomy" id="186490"/>
    <lineage>
        <taxon>Bacteria</taxon>
        <taxon>Pseudomonadati</taxon>
        <taxon>Pseudomonadota</taxon>
        <taxon>Gammaproteobacteria</taxon>
        <taxon>Candidatus Palibaumannia</taxon>
    </lineage>
</organism>
<dbReference type="SUPFAM" id="SSF51261">
    <property type="entry name" value="Duplicated hybrid motif"/>
    <property type="match status" value="1"/>
</dbReference>
<dbReference type="PANTHER" id="PTHR21666">
    <property type="entry name" value="PEPTIDASE-RELATED"/>
    <property type="match status" value="1"/>
</dbReference>
<sequence length="239" mass="26279">MSYQASKSSTVLPKNHIDRYISTLKTNNVFNRSYNSLNKGSYSGSTYQIKNGDTLFYVAWITGKNVEYLAQINNLQQPYRLKVGKILQVSNGKSDLEKYANLSNIVTSTRVLTSNYLTTSWHWPTAGTIIEHFSATEGGNKGVDISGSRGQPIIATANGKVVYAGNALLGYGNLIILKHNDDYLSAYAHNDKLLVNEQEEVKAGQPIATMGSTGASSVRLHFEIRYQGKSVNPLLYLSG</sequence>
<reference evidence="3 4" key="1">
    <citation type="submission" date="2017-06" db="EMBL/GenBank/DDBJ databases">
        <title>Metabolic interaction between xylem feeders and their symbionts.</title>
        <authorList>
            <person name="Chouaia B."/>
        </authorList>
    </citation>
    <scope>NUCLEOTIDE SEQUENCE [LARGE SCALE GENOMIC DNA]</scope>
    <source>
        <strain evidence="3 4">Gra</strain>
    </source>
</reference>
<accession>A0A2N4XY03</accession>
<dbReference type="InterPro" id="IPR018392">
    <property type="entry name" value="LysM"/>
</dbReference>
<dbReference type="Gene3D" id="3.10.350.10">
    <property type="entry name" value="LysM domain"/>
    <property type="match status" value="1"/>
</dbReference>
<dbReference type="InterPro" id="IPR011055">
    <property type="entry name" value="Dup_hybrid_motif"/>
</dbReference>
<gene>
    <name evidence="3" type="ORF">CEX73_00155</name>
</gene>
<dbReference type="GO" id="GO:0032153">
    <property type="term" value="C:cell division site"/>
    <property type="evidence" value="ECO:0007669"/>
    <property type="project" value="TreeGrafter"/>
</dbReference>
<dbReference type="AlphaFoldDB" id="A0A2N4XY03"/>
<evidence type="ECO:0000313" key="4">
    <source>
        <dbReference type="Proteomes" id="UP000234253"/>
    </source>
</evidence>
<name>A0A2N4XY03_9GAMM</name>
<dbReference type="Proteomes" id="UP000234253">
    <property type="component" value="Unassembled WGS sequence"/>
</dbReference>
<dbReference type="CDD" id="cd00118">
    <property type="entry name" value="LysM"/>
    <property type="match status" value="1"/>
</dbReference>
<dbReference type="InterPro" id="IPR050570">
    <property type="entry name" value="Cell_wall_metabolism_enzyme"/>
</dbReference>
<evidence type="ECO:0000256" key="1">
    <source>
        <dbReference type="ARBA" id="ARBA00038420"/>
    </source>
</evidence>
<dbReference type="SMART" id="SM00257">
    <property type="entry name" value="LysM"/>
    <property type="match status" value="1"/>
</dbReference>